<organism evidence="11 12">
    <name type="scientific">Thalassoglobus neptunius</name>
    <dbReference type="NCBI Taxonomy" id="1938619"/>
    <lineage>
        <taxon>Bacteria</taxon>
        <taxon>Pseudomonadati</taxon>
        <taxon>Planctomycetota</taxon>
        <taxon>Planctomycetia</taxon>
        <taxon>Planctomycetales</taxon>
        <taxon>Planctomycetaceae</taxon>
        <taxon>Thalassoglobus</taxon>
    </lineage>
</organism>
<dbReference type="Gene3D" id="3.40.190.10">
    <property type="entry name" value="Periplasmic binding protein-like II"/>
    <property type="match status" value="2"/>
</dbReference>
<dbReference type="Pfam" id="PF00375">
    <property type="entry name" value="SDF"/>
    <property type="match status" value="1"/>
</dbReference>
<accession>A0A5C5W5W2</accession>
<dbReference type="GO" id="GO:0030313">
    <property type="term" value="C:cell envelope"/>
    <property type="evidence" value="ECO:0007669"/>
    <property type="project" value="UniProtKB-SubCell"/>
</dbReference>
<evidence type="ECO:0000256" key="2">
    <source>
        <dbReference type="ARBA" id="ARBA00004196"/>
    </source>
</evidence>
<dbReference type="GO" id="GO:0015293">
    <property type="term" value="F:symporter activity"/>
    <property type="evidence" value="ECO:0007669"/>
    <property type="project" value="InterPro"/>
</dbReference>
<dbReference type="PROSITE" id="PS01039">
    <property type="entry name" value="SBP_BACTERIAL_3"/>
    <property type="match status" value="1"/>
</dbReference>
<comment type="caution">
    <text evidence="11">The sequence shown here is derived from an EMBL/GenBank/DDBJ whole genome shotgun (WGS) entry which is preliminary data.</text>
</comment>
<dbReference type="SUPFAM" id="SSF53850">
    <property type="entry name" value="Periplasmic binding protein-like II"/>
    <property type="match status" value="1"/>
</dbReference>
<dbReference type="RefSeq" id="WP_146511707.1">
    <property type="nucleotide sequence ID" value="NZ_SIHI01000028.1"/>
</dbReference>
<comment type="similarity">
    <text evidence="3">Belongs to the bacterial solute-binding protein 3 family.</text>
</comment>
<feature type="transmembrane region" description="Helical" evidence="9">
    <location>
        <begin position="389"/>
        <end position="409"/>
    </location>
</feature>
<dbReference type="OrthoDB" id="9791339at2"/>
<gene>
    <name evidence="11" type="primary">gltP_2</name>
    <name evidence="11" type="ORF">KOR42_43350</name>
</gene>
<evidence type="ECO:0000256" key="5">
    <source>
        <dbReference type="ARBA" id="ARBA00022692"/>
    </source>
</evidence>
<feature type="transmembrane region" description="Helical" evidence="9">
    <location>
        <begin position="26"/>
        <end position="45"/>
    </location>
</feature>
<dbReference type="PANTHER" id="PTHR35936">
    <property type="entry name" value="MEMBRANE-BOUND LYTIC MUREIN TRANSGLYCOSYLASE F"/>
    <property type="match status" value="1"/>
</dbReference>
<feature type="transmembrane region" description="Helical" evidence="9">
    <location>
        <begin position="91"/>
        <end position="115"/>
    </location>
</feature>
<evidence type="ECO:0000313" key="11">
    <source>
        <dbReference type="EMBL" id="TWT46358.1"/>
    </source>
</evidence>
<keyword evidence="8 9" id="KW-0472">Membrane</keyword>
<evidence type="ECO:0000256" key="4">
    <source>
        <dbReference type="ARBA" id="ARBA00022448"/>
    </source>
</evidence>
<sequence length="737" mass="81849">MSETLKESEFEKPASARKVSSPPKRLGLWIGIGLVLGILCGLFFGELCAPLQVVGNSYVNLLQMTVLPYLITALISKLGRLNIAQAKRIGWVAAMILLLFWGAGILLVVTVSAFLPPLKGGAFFHSSDLVDVTGNFNLLNQLIPGNVFHSLANEFVPAVVVFCLFFGAAMMAVPNREPVLNLLDSCSEALSKINSFLIRLAPVGLFTLTAAAAGTLRVEEISRLQAYLLMVSIACAVAALLLLPLLVTGLTKISYRELLRAAQEPLLTALATGKLFVVLPLIAESCEELLQSQSETQSFDEKVTPSVVVPLAYPFPHIGKVLSFLFISFAAWYAGRDLSWAQSVSMASTGTISNFASPLITIPFLLDIYRLPQDLMTLFILPGFLTTRMADAVGVMHLMALTLIVNAVVQNELQIRWRRLVISGAAVSLALLLSCGMMSHYLASIKFSDQLDSRFLSLSLSDSAADFEVFHDRYDIPKRQSNEKTALKRIREEKLLRVGYVQDHLPFSFFNSQGKLVGYDVELLHQLAKQLNLRIEFVPFTESTIEEQLDSHEVDVAIGGLIMKPARLLRVGFTEPYQTATISVVLKDHRRDEWISWEDAGSYKELRLGVVSPDLLAPAKHFIPNAEIVAVDSYQDFFHGRLEDVDGLMIAAEQGAAWTVLYPEYTTVIPRPAIQRPVGFAVQRDDIDWINSLNRWLDIERLDGTLDRLERYWIEGGGAKDRTPRWCILRDVLHWVD</sequence>
<dbReference type="CDD" id="cd13530">
    <property type="entry name" value="PBP2_peptides_like"/>
    <property type="match status" value="1"/>
</dbReference>
<reference evidence="11 12" key="1">
    <citation type="submission" date="2019-02" db="EMBL/GenBank/DDBJ databases">
        <title>Deep-cultivation of Planctomycetes and their phenomic and genomic characterization uncovers novel biology.</title>
        <authorList>
            <person name="Wiegand S."/>
            <person name="Jogler M."/>
            <person name="Boedeker C."/>
            <person name="Pinto D."/>
            <person name="Vollmers J."/>
            <person name="Rivas-Marin E."/>
            <person name="Kohn T."/>
            <person name="Peeters S.H."/>
            <person name="Heuer A."/>
            <person name="Rast P."/>
            <person name="Oberbeckmann S."/>
            <person name="Bunk B."/>
            <person name="Jeske O."/>
            <person name="Meyerdierks A."/>
            <person name="Storesund J.E."/>
            <person name="Kallscheuer N."/>
            <person name="Luecker S."/>
            <person name="Lage O.M."/>
            <person name="Pohl T."/>
            <person name="Merkel B.J."/>
            <person name="Hornburger P."/>
            <person name="Mueller R.-W."/>
            <person name="Bruemmer F."/>
            <person name="Labrenz M."/>
            <person name="Spormann A.M."/>
            <person name="Op Den Camp H."/>
            <person name="Overmann J."/>
            <person name="Amann R."/>
            <person name="Jetten M.S.M."/>
            <person name="Mascher T."/>
            <person name="Medema M.H."/>
            <person name="Devos D.P."/>
            <person name="Kaster A.-K."/>
            <person name="Ovreas L."/>
            <person name="Rohde M."/>
            <person name="Galperin M.Y."/>
            <person name="Jogler C."/>
        </authorList>
    </citation>
    <scope>NUCLEOTIDE SEQUENCE [LARGE SCALE GENOMIC DNA]</scope>
    <source>
        <strain evidence="11 12">KOR42</strain>
    </source>
</reference>
<feature type="transmembrane region" description="Helical" evidence="9">
    <location>
        <begin position="57"/>
        <end position="79"/>
    </location>
</feature>
<keyword evidence="7 9" id="KW-1133">Transmembrane helix</keyword>
<feature type="transmembrane region" description="Helical" evidence="9">
    <location>
        <begin position="421"/>
        <end position="443"/>
    </location>
</feature>
<protein>
    <submittedName>
        <fullName evidence="11">Proton glutamate symport protein</fullName>
    </submittedName>
</protein>
<evidence type="ECO:0000256" key="1">
    <source>
        <dbReference type="ARBA" id="ARBA00004141"/>
    </source>
</evidence>
<dbReference type="EMBL" id="SIHI01000028">
    <property type="protein sequence ID" value="TWT46358.1"/>
    <property type="molecule type" value="Genomic_DNA"/>
</dbReference>
<feature type="transmembrane region" description="Helical" evidence="9">
    <location>
        <begin position="347"/>
        <end position="369"/>
    </location>
</feature>
<feature type="transmembrane region" description="Helical" evidence="9">
    <location>
        <begin position="196"/>
        <end position="218"/>
    </location>
</feature>
<keyword evidence="4" id="KW-0813">Transport</keyword>
<dbReference type="InterPro" id="IPR001991">
    <property type="entry name" value="Na-dicarboxylate_symporter"/>
</dbReference>
<evidence type="ECO:0000256" key="9">
    <source>
        <dbReference type="SAM" id="Phobius"/>
    </source>
</evidence>
<feature type="transmembrane region" description="Helical" evidence="9">
    <location>
        <begin position="224"/>
        <end position="246"/>
    </location>
</feature>
<dbReference type="AlphaFoldDB" id="A0A5C5W5W2"/>
<evidence type="ECO:0000256" key="6">
    <source>
        <dbReference type="ARBA" id="ARBA00022729"/>
    </source>
</evidence>
<dbReference type="SUPFAM" id="SSF118215">
    <property type="entry name" value="Proton glutamate symport protein"/>
    <property type="match status" value="1"/>
</dbReference>
<name>A0A5C5W5W2_9PLAN</name>
<dbReference type="SMART" id="SM00062">
    <property type="entry name" value="PBPb"/>
    <property type="match status" value="1"/>
</dbReference>
<dbReference type="InterPro" id="IPR036458">
    <property type="entry name" value="Na:dicarbo_symporter_sf"/>
</dbReference>
<evidence type="ECO:0000259" key="10">
    <source>
        <dbReference type="SMART" id="SM00062"/>
    </source>
</evidence>
<keyword evidence="6" id="KW-0732">Signal</keyword>
<feature type="transmembrane region" description="Helical" evidence="9">
    <location>
        <begin position="155"/>
        <end position="175"/>
    </location>
</feature>
<feature type="domain" description="Solute-binding protein family 3/N-terminal" evidence="10">
    <location>
        <begin position="495"/>
        <end position="717"/>
    </location>
</feature>
<evidence type="ECO:0000256" key="7">
    <source>
        <dbReference type="ARBA" id="ARBA00022989"/>
    </source>
</evidence>
<evidence type="ECO:0000256" key="8">
    <source>
        <dbReference type="ARBA" id="ARBA00023136"/>
    </source>
</evidence>
<dbReference type="Proteomes" id="UP000317243">
    <property type="component" value="Unassembled WGS sequence"/>
</dbReference>
<comment type="subcellular location">
    <subcellularLocation>
        <location evidence="2">Cell envelope</location>
    </subcellularLocation>
    <subcellularLocation>
        <location evidence="1">Membrane</location>
        <topology evidence="1">Multi-pass membrane protein</topology>
    </subcellularLocation>
</comment>
<keyword evidence="12" id="KW-1185">Reference proteome</keyword>
<keyword evidence="5 9" id="KW-0812">Transmembrane</keyword>
<proteinExistence type="inferred from homology"/>
<evidence type="ECO:0000256" key="3">
    <source>
        <dbReference type="ARBA" id="ARBA00010333"/>
    </source>
</evidence>
<dbReference type="Gene3D" id="1.10.3860.10">
    <property type="entry name" value="Sodium:dicarboxylate symporter"/>
    <property type="match status" value="1"/>
</dbReference>
<evidence type="ECO:0000313" key="12">
    <source>
        <dbReference type="Proteomes" id="UP000317243"/>
    </source>
</evidence>
<dbReference type="Pfam" id="PF00497">
    <property type="entry name" value="SBP_bac_3"/>
    <property type="match status" value="1"/>
</dbReference>
<dbReference type="InterPro" id="IPR001638">
    <property type="entry name" value="Solute-binding_3/MltF_N"/>
</dbReference>
<dbReference type="InterPro" id="IPR018313">
    <property type="entry name" value="SBP_3_CS"/>
</dbReference>
<dbReference type="PANTHER" id="PTHR35936:SF19">
    <property type="entry name" value="AMINO-ACID-BINDING PROTEIN YXEM-RELATED"/>
    <property type="match status" value="1"/>
</dbReference>
<dbReference type="GO" id="GO:0016020">
    <property type="term" value="C:membrane"/>
    <property type="evidence" value="ECO:0007669"/>
    <property type="project" value="UniProtKB-SubCell"/>
</dbReference>